<feature type="domain" description="SRR1-like" evidence="1">
    <location>
        <begin position="11"/>
        <end position="113"/>
    </location>
</feature>
<dbReference type="Proteomes" id="UP000887564">
    <property type="component" value="Unplaced"/>
</dbReference>
<dbReference type="AlphaFoldDB" id="A0A914RPK7"/>
<reference evidence="3" key="1">
    <citation type="submission" date="2022-11" db="UniProtKB">
        <authorList>
            <consortium name="WormBaseParasite"/>
        </authorList>
    </citation>
    <scope>IDENTIFICATION</scope>
</reference>
<evidence type="ECO:0000313" key="2">
    <source>
        <dbReference type="Proteomes" id="UP000887564"/>
    </source>
</evidence>
<evidence type="ECO:0000313" key="3">
    <source>
        <dbReference type="WBParaSite" id="PEQ_0000828701-mRNA-1"/>
    </source>
</evidence>
<evidence type="ECO:0000259" key="1">
    <source>
        <dbReference type="Pfam" id="PF07985"/>
    </source>
</evidence>
<keyword evidence="2" id="KW-1185">Reference proteome</keyword>
<proteinExistence type="predicted"/>
<accession>A0A914RPK7</accession>
<name>A0A914RPK7_PAREQ</name>
<sequence>MVLSILNSAIGERRPSQIVAIGIGNFSEKRLNGAYQIALLLILMEHFKCIVRFREPLTTSNEKKWLESKDIRVEACSDLLDESIEADQDSIRVYYMPHLGNDMQEMYINEAYSSELAAICEYRRCCETHRLPVLPEAPFVFNDTAIHFLASNSTIPQISDHIPNYAFYASEIILKNSKL</sequence>
<protein>
    <submittedName>
        <fullName evidence="3">SRR1-like domain-containing protein</fullName>
    </submittedName>
</protein>
<organism evidence="2 3">
    <name type="scientific">Parascaris equorum</name>
    <name type="common">Equine roundworm</name>
    <dbReference type="NCBI Taxonomy" id="6256"/>
    <lineage>
        <taxon>Eukaryota</taxon>
        <taxon>Metazoa</taxon>
        <taxon>Ecdysozoa</taxon>
        <taxon>Nematoda</taxon>
        <taxon>Chromadorea</taxon>
        <taxon>Rhabditida</taxon>
        <taxon>Spirurina</taxon>
        <taxon>Ascaridomorpha</taxon>
        <taxon>Ascaridoidea</taxon>
        <taxon>Ascarididae</taxon>
        <taxon>Parascaris</taxon>
    </lineage>
</organism>
<dbReference type="InterPro" id="IPR012942">
    <property type="entry name" value="SRR1-like"/>
</dbReference>
<dbReference type="WBParaSite" id="PEQ_0000828701-mRNA-1">
    <property type="protein sequence ID" value="PEQ_0000828701-mRNA-1"/>
    <property type="gene ID" value="PEQ_0000828701"/>
</dbReference>
<dbReference type="Pfam" id="PF07985">
    <property type="entry name" value="SRR1"/>
    <property type="match status" value="1"/>
</dbReference>